<dbReference type="PANTHER" id="PTHR10851:SF0">
    <property type="entry name" value="PYRIDOXINE-5'-PHOSPHATE OXIDASE"/>
    <property type="match status" value="1"/>
</dbReference>
<comment type="cofactor">
    <cofactor evidence="1">
        <name>FMN</name>
        <dbReference type="ChEBI" id="CHEBI:58210"/>
    </cofactor>
</comment>
<dbReference type="AlphaFoldDB" id="A0AB33JRE6"/>
<reference evidence="8" key="1">
    <citation type="submission" date="2024-07" db="EMBL/GenBank/DDBJ databases">
        <title>Complete genome sequences of cellulolytic bacteria, Kitasatospora sp. CMC57 and Streptomyces sp. CMC78, isolated from Japanese agricultural soil.</title>
        <authorList>
            <person name="Hashimoto T."/>
            <person name="Ito M."/>
            <person name="Iwamoto M."/>
            <person name="Fukahori D."/>
            <person name="Shoda T."/>
            <person name="Sakoda M."/>
            <person name="Morohoshi T."/>
            <person name="Mitsuboshi M."/>
            <person name="Nishizawa T."/>
        </authorList>
    </citation>
    <scope>NUCLEOTIDE SEQUENCE</scope>
    <source>
        <strain evidence="8">CMC57</strain>
    </source>
</reference>
<keyword evidence="4" id="KW-0288">FMN</keyword>
<evidence type="ECO:0000256" key="4">
    <source>
        <dbReference type="ARBA" id="ARBA00022643"/>
    </source>
</evidence>
<evidence type="ECO:0000256" key="3">
    <source>
        <dbReference type="ARBA" id="ARBA00022630"/>
    </source>
</evidence>
<dbReference type="EMBL" id="AP035881">
    <property type="protein sequence ID" value="BFP43874.1"/>
    <property type="molecule type" value="Genomic_DNA"/>
</dbReference>
<keyword evidence="5" id="KW-0560">Oxidoreductase</keyword>
<dbReference type="Pfam" id="PF10590">
    <property type="entry name" value="PNP_phzG_C"/>
    <property type="match status" value="1"/>
</dbReference>
<dbReference type="Gene3D" id="2.30.110.10">
    <property type="entry name" value="Electron Transport, Fmn-binding Protein, Chain A"/>
    <property type="match status" value="1"/>
</dbReference>
<name>A0AB33JRE6_9ACTN</name>
<dbReference type="RefSeq" id="WP_407986459.1">
    <property type="nucleotide sequence ID" value="NZ_AP035881.2"/>
</dbReference>
<dbReference type="InterPro" id="IPR011576">
    <property type="entry name" value="Pyridox_Oxase_N"/>
</dbReference>
<gene>
    <name evidence="8" type="ORF">KCMC57_02420</name>
</gene>
<dbReference type="InterPro" id="IPR019576">
    <property type="entry name" value="Pyridoxamine_oxidase_dimer_C"/>
</dbReference>
<accession>A0AB33JRE6</accession>
<dbReference type="GO" id="GO:0010181">
    <property type="term" value="F:FMN binding"/>
    <property type="evidence" value="ECO:0007669"/>
    <property type="project" value="InterPro"/>
</dbReference>
<evidence type="ECO:0000256" key="2">
    <source>
        <dbReference type="ARBA" id="ARBA00007301"/>
    </source>
</evidence>
<dbReference type="PANTHER" id="PTHR10851">
    <property type="entry name" value="PYRIDOXINE-5-PHOSPHATE OXIDASE"/>
    <property type="match status" value="1"/>
</dbReference>
<dbReference type="GO" id="GO:0004733">
    <property type="term" value="F:pyridoxamine phosphate oxidase activity"/>
    <property type="evidence" value="ECO:0007669"/>
    <property type="project" value="InterPro"/>
</dbReference>
<organism evidence="8">
    <name type="scientific">Kitasatospora sp. CMC57</name>
    <dbReference type="NCBI Taxonomy" id="3231513"/>
    <lineage>
        <taxon>Bacteria</taxon>
        <taxon>Bacillati</taxon>
        <taxon>Actinomycetota</taxon>
        <taxon>Actinomycetes</taxon>
        <taxon>Kitasatosporales</taxon>
        <taxon>Streptomycetaceae</taxon>
        <taxon>Kitasatospora</taxon>
    </lineage>
</organism>
<dbReference type="Pfam" id="PF01243">
    <property type="entry name" value="PNPOx_N"/>
    <property type="match status" value="1"/>
</dbReference>
<evidence type="ECO:0000259" key="6">
    <source>
        <dbReference type="Pfam" id="PF01243"/>
    </source>
</evidence>
<evidence type="ECO:0000256" key="5">
    <source>
        <dbReference type="ARBA" id="ARBA00023002"/>
    </source>
</evidence>
<proteinExistence type="inferred from homology"/>
<feature type="domain" description="Pyridoxine 5'-phosphate oxidase dimerisation C-terminal" evidence="7">
    <location>
        <begin position="192"/>
        <end position="229"/>
    </location>
</feature>
<keyword evidence="3" id="KW-0285">Flavoprotein</keyword>
<sequence length="229" mass="24809">MTRPAQQSEELATLRQLLRSRPPMDRELPAFVPADAPEDPAALHVSWLLAAMTAELPDAQVVTVSTSDGDGHADARVLVLRDIDPATGGWSFFADRRSPLGEQLAVTPWAALTSYWPAVGRQVRVRGPVEAVDRQDAPPAERGVGPAGHTAAVVGRQSQRLGSTSELEATWQAAAAEVAAAPTAPVPGLTRYVLRAETVEFWQGDPGRRHIRLAYERATFGWERGLLWP</sequence>
<evidence type="ECO:0000313" key="8">
    <source>
        <dbReference type="EMBL" id="BFP43874.1"/>
    </source>
</evidence>
<dbReference type="GO" id="GO:0008615">
    <property type="term" value="P:pyridoxine biosynthetic process"/>
    <property type="evidence" value="ECO:0007669"/>
    <property type="project" value="InterPro"/>
</dbReference>
<evidence type="ECO:0000259" key="7">
    <source>
        <dbReference type="Pfam" id="PF10590"/>
    </source>
</evidence>
<protein>
    <submittedName>
        <fullName evidence="8">Pyridoxal 5'-phosphate synthase</fullName>
    </submittedName>
</protein>
<evidence type="ECO:0000256" key="1">
    <source>
        <dbReference type="ARBA" id="ARBA00001917"/>
    </source>
</evidence>
<feature type="domain" description="Pyridoxamine 5'-phosphate oxidase N-terminal" evidence="6">
    <location>
        <begin position="50"/>
        <end position="170"/>
    </location>
</feature>
<comment type="similarity">
    <text evidence="2">Belongs to the pyridoxamine 5'-phosphate oxidase family.</text>
</comment>
<dbReference type="InterPro" id="IPR012349">
    <property type="entry name" value="Split_barrel_FMN-bd"/>
</dbReference>
<dbReference type="InterPro" id="IPR000659">
    <property type="entry name" value="Pyridox_Oxase"/>
</dbReference>
<dbReference type="SUPFAM" id="SSF50475">
    <property type="entry name" value="FMN-binding split barrel"/>
    <property type="match status" value="1"/>
</dbReference>